<dbReference type="SUPFAM" id="SSF88713">
    <property type="entry name" value="Glycoside hydrolase/deacetylase"/>
    <property type="match status" value="1"/>
</dbReference>
<protein>
    <submittedName>
        <fullName evidence="4">Polysaccharide deacetylase family protein</fullName>
    </submittedName>
</protein>
<reference evidence="4 5" key="1">
    <citation type="submission" date="2020-02" db="EMBL/GenBank/DDBJ databases">
        <title>Bacillus aquiflavi sp. nov., isolated from yellow water of strong flavor Chinese baijiu in Yibin region of China.</title>
        <authorList>
            <person name="Xie J."/>
        </authorList>
    </citation>
    <scope>NUCLEOTIDE SEQUENCE [LARGE SCALE GENOMIC DNA]</scope>
    <source>
        <strain evidence="4 5">SA4</strain>
    </source>
</reference>
<organism evidence="4 5">
    <name type="scientific">Bacillus mesophilus</name>
    <dbReference type="NCBI Taxonomy" id="1808955"/>
    <lineage>
        <taxon>Bacteria</taxon>
        <taxon>Bacillati</taxon>
        <taxon>Bacillota</taxon>
        <taxon>Bacilli</taxon>
        <taxon>Bacillales</taxon>
        <taxon>Bacillaceae</taxon>
        <taxon>Bacillus</taxon>
    </lineage>
</organism>
<dbReference type="GO" id="GO:0005975">
    <property type="term" value="P:carbohydrate metabolic process"/>
    <property type="evidence" value="ECO:0007669"/>
    <property type="project" value="InterPro"/>
</dbReference>
<dbReference type="Proteomes" id="UP000481043">
    <property type="component" value="Unassembled WGS sequence"/>
</dbReference>
<dbReference type="CDD" id="cd10918">
    <property type="entry name" value="CE4_NodB_like_5s_6s"/>
    <property type="match status" value="1"/>
</dbReference>
<dbReference type="PROSITE" id="PS51677">
    <property type="entry name" value="NODB"/>
    <property type="match status" value="1"/>
</dbReference>
<dbReference type="InterPro" id="IPR011330">
    <property type="entry name" value="Glyco_hydro/deAcase_b/a-brl"/>
</dbReference>
<dbReference type="Pfam" id="PF01522">
    <property type="entry name" value="Polysacc_deac_1"/>
    <property type="match status" value="1"/>
</dbReference>
<proteinExistence type="predicted"/>
<name>A0A6M0Q7L5_9BACI</name>
<dbReference type="GO" id="GO:0005576">
    <property type="term" value="C:extracellular region"/>
    <property type="evidence" value="ECO:0007669"/>
    <property type="project" value="UniProtKB-SubCell"/>
</dbReference>
<comment type="subcellular location">
    <subcellularLocation>
        <location evidence="1">Secreted</location>
    </subcellularLocation>
</comment>
<dbReference type="RefSeq" id="WP_163179765.1">
    <property type="nucleotide sequence ID" value="NZ_JAAIWM010000003.1"/>
</dbReference>
<accession>A0A6M0Q7L5</accession>
<keyword evidence="5" id="KW-1185">Reference proteome</keyword>
<feature type="domain" description="NodB homology" evidence="3">
    <location>
        <begin position="85"/>
        <end position="276"/>
    </location>
</feature>
<dbReference type="Gene3D" id="3.20.20.370">
    <property type="entry name" value="Glycoside hydrolase/deacetylase"/>
    <property type="match status" value="1"/>
</dbReference>
<dbReference type="AlphaFoldDB" id="A0A6M0Q7L5"/>
<dbReference type="InterPro" id="IPR002509">
    <property type="entry name" value="NODB_dom"/>
</dbReference>
<evidence type="ECO:0000256" key="2">
    <source>
        <dbReference type="ARBA" id="ARBA00022729"/>
    </source>
</evidence>
<evidence type="ECO:0000313" key="4">
    <source>
        <dbReference type="EMBL" id="NEY72314.1"/>
    </source>
</evidence>
<dbReference type="InterPro" id="IPR051398">
    <property type="entry name" value="Polysacch_Deacetylase"/>
</dbReference>
<dbReference type="PANTHER" id="PTHR34216:SF3">
    <property type="entry name" value="POLY-BETA-1,6-N-ACETYL-D-GLUCOSAMINE N-DEACETYLASE"/>
    <property type="match status" value="1"/>
</dbReference>
<keyword evidence="2" id="KW-0732">Signal</keyword>
<evidence type="ECO:0000313" key="5">
    <source>
        <dbReference type="Proteomes" id="UP000481043"/>
    </source>
</evidence>
<dbReference type="PANTHER" id="PTHR34216">
    <property type="match status" value="1"/>
</dbReference>
<sequence>MIYTMRKLIKLFFLPFGYVYQAISKSQNQVVILMYHRVNDHVQKELSVPVKNFKWQTNYLRKKRYNVISMDELVHRLETNTLSGKYVVITFDDGYADFYENAFPVLKEHHLPCIHYLATGFIDTDKVYWWDEDLEENQLMTWKQVEELNKEEIMSFGAHTVNHPDLDTIPEREMEEELIGGKTILEDRLKKAVIHFAYPRGRADERSIELVKRIYKTGALIFNGQPIKKENTSIDFSVLKRVPVQYSDGNILFIARLNDWLVIEELLRKIAKRLKK</sequence>
<dbReference type="GO" id="GO:0016810">
    <property type="term" value="F:hydrolase activity, acting on carbon-nitrogen (but not peptide) bonds"/>
    <property type="evidence" value="ECO:0007669"/>
    <property type="project" value="InterPro"/>
</dbReference>
<gene>
    <name evidence="4" type="ORF">G4D63_11310</name>
</gene>
<evidence type="ECO:0000259" key="3">
    <source>
        <dbReference type="PROSITE" id="PS51677"/>
    </source>
</evidence>
<evidence type="ECO:0000256" key="1">
    <source>
        <dbReference type="ARBA" id="ARBA00004613"/>
    </source>
</evidence>
<dbReference type="EMBL" id="JAAIWM010000003">
    <property type="protein sequence ID" value="NEY72314.1"/>
    <property type="molecule type" value="Genomic_DNA"/>
</dbReference>
<comment type="caution">
    <text evidence="4">The sequence shown here is derived from an EMBL/GenBank/DDBJ whole genome shotgun (WGS) entry which is preliminary data.</text>
</comment>